<accession>A0A553IDN2</accession>
<protein>
    <submittedName>
        <fullName evidence="2">Uncharacterized protein</fullName>
    </submittedName>
</protein>
<sequence>MSSSTPTPREGKEKKGMDRVLYRVKTVFHRKGSSSRKGQPSATPVTAPAPVSQPFVPPARKLPEYEGATRIPRSQIHEERAKKLGARFGLEIKPSEWHSSEGEVLRVDKPVRMRIHRECHRCKARFGAGNVCPSCQHTRCKQCTRYPDKQTEAERQANREKREALIQKHKDMAPIIPSYDYSPQIVLTRPRKTGTQDLVYKGRPRMRVRRYCHVCETLISSHAKQARTCEQCGHKRCADCPRYPYVSTLPPVFLVLSFLICSRDNKKSYPYGYPNDEPGSTFKGVFACHECKAKFDSQAEDGTQCSKCSHEKCSQCPRVKPRRVEPQPDPDVLESLRLRMAALETTTS</sequence>
<feature type="region of interest" description="Disordered" evidence="1">
    <location>
        <begin position="28"/>
        <end position="60"/>
    </location>
</feature>
<dbReference type="Proteomes" id="UP000319160">
    <property type="component" value="Unassembled WGS sequence"/>
</dbReference>
<dbReference type="CDD" id="cd00029">
    <property type="entry name" value="C1"/>
    <property type="match status" value="1"/>
</dbReference>
<evidence type="ECO:0000313" key="2">
    <source>
        <dbReference type="EMBL" id="TRX98299.1"/>
    </source>
</evidence>
<evidence type="ECO:0000256" key="1">
    <source>
        <dbReference type="SAM" id="MobiDB-lite"/>
    </source>
</evidence>
<dbReference type="EMBL" id="VFLP01000003">
    <property type="protein sequence ID" value="TRX98299.1"/>
    <property type="molecule type" value="Genomic_DNA"/>
</dbReference>
<name>A0A553IDN2_9PEZI</name>
<feature type="region of interest" description="Disordered" evidence="1">
    <location>
        <begin position="1"/>
        <end position="20"/>
    </location>
</feature>
<gene>
    <name evidence="2" type="ORF">FHL15_000944</name>
</gene>
<dbReference type="AlphaFoldDB" id="A0A553IDN2"/>
<comment type="caution">
    <text evidence="2">The sequence shown here is derived from an EMBL/GenBank/DDBJ whole genome shotgun (WGS) entry which is preliminary data.</text>
</comment>
<keyword evidence="3" id="KW-1185">Reference proteome</keyword>
<reference evidence="3" key="1">
    <citation type="submission" date="2019-06" db="EMBL/GenBank/DDBJ databases">
        <title>Draft genome sequence of the griseofulvin-producing fungus Xylaria cubensis strain G536.</title>
        <authorList>
            <person name="Mead M.E."/>
            <person name="Raja H.A."/>
            <person name="Steenwyk J.L."/>
            <person name="Knowles S.L."/>
            <person name="Oberlies N.H."/>
            <person name="Rokas A."/>
        </authorList>
    </citation>
    <scope>NUCLEOTIDE SEQUENCE [LARGE SCALE GENOMIC DNA]</scope>
    <source>
        <strain evidence="3">G536</strain>
    </source>
</reference>
<proteinExistence type="predicted"/>
<dbReference type="OrthoDB" id="5370011at2759"/>
<evidence type="ECO:0000313" key="3">
    <source>
        <dbReference type="Proteomes" id="UP000319160"/>
    </source>
</evidence>
<feature type="compositionally biased region" description="Low complexity" evidence="1">
    <location>
        <begin position="39"/>
        <end position="54"/>
    </location>
</feature>
<organism evidence="2 3">
    <name type="scientific">Xylaria flabelliformis</name>
    <dbReference type="NCBI Taxonomy" id="2512241"/>
    <lineage>
        <taxon>Eukaryota</taxon>
        <taxon>Fungi</taxon>
        <taxon>Dikarya</taxon>
        <taxon>Ascomycota</taxon>
        <taxon>Pezizomycotina</taxon>
        <taxon>Sordariomycetes</taxon>
        <taxon>Xylariomycetidae</taxon>
        <taxon>Xylariales</taxon>
        <taxon>Xylariaceae</taxon>
        <taxon>Xylaria</taxon>
    </lineage>
</organism>
<feature type="compositionally biased region" description="Basic and acidic residues" evidence="1">
    <location>
        <begin position="9"/>
        <end position="20"/>
    </location>
</feature>